<dbReference type="SUPFAM" id="SSF89028">
    <property type="entry name" value="Cobalamin adenosyltransferase-like"/>
    <property type="match status" value="1"/>
</dbReference>
<dbReference type="FunCoup" id="K0I7I6">
    <property type="interactions" value="28"/>
</dbReference>
<organism evidence="7 8">
    <name type="scientific">Nitrososphaera gargensis (strain Ga9.2)</name>
    <dbReference type="NCBI Taxonomy" id="1237085"/>
    <lineage>
        <taxon>Archaea</taxon>
        <taxon>Nitrososphaerota</taxon>
        <taxon>Nitrososphaeria</taxon>
        <taxon>Nitrososphaerales</taxon>
        <taxon>Nitrososphaeraceae</taxon>
        <taxon>Nitrososphaera</taxon>
    </lineage>
</organism>
<name>K0I7I6_NITGG</name>
<reference evidence="7 8" key="1">
    <citation type="journal article" date="2012" name="Environ. Microbiol.">
        <title>The genome of the ammonia-oxidizing Candidatus Nitrososphaera gargensis: insights into metabolic versatility and environmental adaptations.</title>
        <authorList>
            <person name="Spang A."/>
            <person name="Poehlein A."/>
            <person name="Offre P."/>
            <person name="Zumbragel S."/>
            <person name="Haider S."/>
            <person name="Rychlik N."/>
            <person name="Nowka B."/>
            <person name="Schmeisser C."/>
            <person name="Lebedeva E.V."/>
            <person name="Rattei T."/>
            <person name="Bohm C."/>
            <person name="Schmid M."/>
            <person name="Galushko A."/>
            <person name="Hatzenpichler R."/>
            <person name="Weinmaier T."/>
            <person name="Daniel R."/>
            <person name="Schleper C."/>
            <person name="Spieck E."/>
            <person name="Streit W."/>
            <person name="Wagner M."/>
        </authorList>
    </citation>
    <scope>NUCLEOTIDE SEQUENCE [LARGE SCALE GENOMIC DNA]</scope>
    <source>
        <strain evidence="8">Ga9.2</strain>
    </source>
</reference>
<dbReference type="STRING" id="1237085.Ngar_c02530"/>
<dbReference type="Proteomes" id="UP000008037">
    <property type="component" value="Chromosome"/>
</dbReference>
<keyword evidence="8" id="KW-1185">Reference proteome</keyword>
<dbReference type="PANTHER" id="PTHR12213:SF0">
    <property type="entry name" value="CORRINOID ADENOSYLTRANSFERASE MMAB"/>
    <property type="match status" value="1"/>
</dbReference>
<dbReference type="InterPro" id="IPR036451">
    <property type="entry name" value="CblAdoTrfase-like_sf"/>
</dbReference>
<dbReference type="FunFam" id="1.20.1200.10:FF:000001">
    <property type="entry name" value="Cob(I)yrinic acid a,c-diamide adenosyltransferase"/>
    <property type="match status" value="1"/>
</dbReference>
<evidence type="ECO:0000256" key="4">
    <source>
        <dbReference type="ARBA" id="ARBA00022741"/>
    </source>
</evidence>
<comment type="similarity">
    <text evidence="1">Belongs to the Cob(I)alamin adenosyltransferase family.</text>
</comment>
<dbReference type="GO" id="GO:0008817">
    <property type="term" value="F:corrinoid adenosyltransferase activity"/>
    <property type="evidence" value="ECO:0007669"/>
    <property type="project" value="TreeGrafter"/>
</dbReference>
<evidence type="ECO:0000256" key="5">
    <source>
        <dbReference type="ARBA" id="ARBA00022840"/>
    </source>
</evidence>
<protein>
    <submittedName>
        <fullName evidence="7">Putative ATP--cobalamin adenosyltransferase</fullName>
    </submittedName>
</protein>
<dbReference type="InParanoid" id="K0I7I6"/>
<dbReference type="RefSeq" id="WP_015017774.1">
    <property type="nucleotide sequence ID" value="NC_018719.1"/>
</dbReference>
<dbReference type="PANTHER" id="PTHR12213">
    <property type="entry name" value="CORRINOID ADENOSYLTRANSFERASE"/>
    <property type="match status" value="1"/>
</dbReference>
<dbReference type="GO" id="GO:0005524">
    <property type="term" value="F:ATP binding"/>
    <property type="evidence" value="ECO:0007669"/>
    <property type="project" value="UniProtKB-KW"/>
</dbReference>
<dbReference type="NCBIfam" id="TIGR00636">
    <property type="entry name" value="PduO_Nterm"/>
    <property type="match status" value="1"/>
</dbReference>
<comment type="subunit">
    <text evidence="2">Homotrimer.</text>
</comment>
<dbReference type="Pfam" id="PF01923">
    <property type="entry name" value="Cob_adeno_trans"/>
    <property type="match status" value="1"/>
</dbReference>
<dbReference type="Gene3D" id="1.20.1200.10">
    <property type="entry name" value="Cobalamin adenosyltransferase-like"/>
    <property type="match status" value="1"/>
</dbReference>
<dbReference type="PATRIC" id="fig|1237085.11.peg.247"/>
<feature type="domain" description="Cobalamin adenosyltransferase-like" evidence="6">
    <location>
        <begin position="3"/>
        <end position="172"/>
    </location>
</feature>
<dbReference type="OrthoDB" id="4665at2157"/>
<sequence>MKIYTKTGDKGETGLIGGKRVSKADPRIIAYGAVDELNSSIGLAVSFLRPRKEFSDLVDVLVQVQNDLFIVGSDLADPSFPKAANNTTPRADEKMASALEPVIDRFELELEPITFFILPGGSVEASLLHQARGVARRAETAIVSLSKSQTINPAIVVYLNRLSDLIFVAARLANKRLGVPDIAWRK</sequence>
<evidence type="ECO:0000256" key="1">
    <source>
        <dbReference type="ARBA" id="ARBA00007487"/>
    </source>
</evidence>
<accession>K0I7I6</accession>
<dbReference type="InterPro" id="IPR016030">
    <property type="entry name" value="CblAdoTrfase-like"/>
</dbReference>
<gene>
    <name evidence="7" type="ordered locus">Ngar_c02530</name>
</gene>
<keyword evidence="3 7" id="KW-0808">Transferase</keyword>
<proteinExistence type="inferred from homology"/>
<dbReference type="BioCyc" id="CNIT1237085:G1324-253-MONOMER"/>
<dbReference type="InterPro" id="IPR029499">
    <property type="entry name" value="PduO-typ"/>
</dbReference>
<dbReference type="GeneID" id="13796429"/>
<evidence type="ECO:0000259" key="6">
    <source>
        <dbReference type="Pfam" id="PF01923"/>
    </source>
</evidence>
<evidence type="ECO:0000313" key="7">
    <source>
        <dbReference type="EMBL" id="AFU57201.1"/>
    </source>
</evidence>
<dbReference type="KEGG" id="nga:Ngar_c02530"/>
<keyword evidence="4" id="KW-0547">Nucleotide-binding</keyword>
<dbReference type="AlphaFoldDB" id="K0I7I6"/>
<evidence type="ECO:0000313" key="8">
    <source>
        <dbReference type="Proteomes" id="UP000008037"/>
    </source>
</evidence>
<keyword evidence="5" id="KW-0067">ATP-binding</keyword>
<dbReference type="GO" id="GO:0009235">
    <property type="term" value="P:cobalamin metabolic process"/>
    <property type="evidence" value="ECO:0007669"/>
    <property type="project" value="UniProtKB-ARBA"/>
</dbReference>
<dbReference type="EMBL" id="CP002408">
    <property type="protein sequence ID" value="AFU57201.1"/>
    <property type="molecule type" value="Genomic_DNA"/>
</dbReference>
<evidence type="ECO:0000256" key="2">
    <source>
        <dbReference type="ARBA" id="ARBA00011233"/>
    </source>
</evidence>
<dbReference type="HOGENOM" id="CLU_083486_0_2_2"/>
<evidence type="ECO:0000256" key="3">
    <source>
        <dbReference type="ARBA" id="ARBA00022679"/>
    </source>
</evidence>